<dbReference type="EMBL" id="JABACI010000004">
    <property type="protein sequence ID" value="NLP84709.1"/>
    <property type="molecule type" value="Genomic_DNA"/>
</dbReference>
<evidence type="ECO:0000313" key="2">
    <source>
        <dbReference type="EMBL" id="NLP84709.1"/>
    </source>
</evidence>
<sequence length="192" mass="20528">MTDVVAMEPAASVGPRITFTVFRSSDDPMLRSWLRFRSPLVGGSTPDDVLTLGRATAEDPARRDRRDAAAEPGFWRLLASNNRELGRSFLLYRSFDHARSHVGQVQSDPQALAVAFVSGPRGGSGGGPRGWVVTFDGTPVMTCSRWYDSTSARAAAATVALAALPAAHVAETPDRSGPSGRFLRRVEGAGSR</sequence>
<evidence type="ECO:0000256" key="1">
    <source>
        <dbReference type="SAM" id="MobiDB-lite"/>
    </source>
</evidence>
<dbReference type="RefSeq" id="WP_168913195.1">
    <property type="nucleotide sequence ID" value="NZ_JABACI010000004.1"/>
</dbReference>
<gene>
    <name evidence="2" type="ORF">HF576_12685</name>
</gene>
<dbReference type="Proteomes" id="UP001429745">
    <property type="component" value="Unassembled WGS sequence"/>
</dbReference>
<reference evidence="2 3" key="1">
    <citation type="submission" date="2020-04" db="EMBL/GenBank/DDBJ databases">
        <title>CFH 90308 Microbacterium sp.</title>
        <authorList>
            <person name="Nie G."/>
            <person name="Ming H."/>
            <person name="Xia T."/>
        </authorList>
    </citation>
    <scope>NUCLEOTIDE SEQUENCE [LARGE SCALE GENOMIC DNA]</scope>
    <source>
        <strain evidence="2 3">CFH 90308</strain>
    </source>
</reference>
<feature type="region of interest" description="Disordered" evidence="1">
    <location>
        <begin position="171"/>
        <end position="192"/>
    </location>
</feature>
<proteinExistence type="predicted"/>
<comment type="caution">
    <text evidence="2">The sequence shown here is derived from an EMBL/GenBank/DDBJ whole genome shotgun (WGS) entry which is preliminary data.</text>
</comment>
<name>A0ABX1KCN0_9MICO</name>
<accession>A0ABX1KCN0</accession>
<keyword evidence="3" id="KW-1185">Reference proteome</keyword>
<organism evidence="2 3">
    <name type="scientific">Microbacterium salsuginis</name>
    <dbReference type="NCBI Taxonomy" id="2722803"/>
    <lineage>
        <taxon>Bacteria</taxon>
        <taxon>Bacillati</taxon>
        <taxon>Actinomycetota</taxon>
        <taxon>Actinomycetes</taxon>
        <taxon>Micrococcales</taxon>
        <taxon>Microbacteriaceae</taxon>
        <taxon>Microbacterium</taxon>
    </lineage>
</organism>
<evidence type="ECO:0000313" key="3">
    <source>
        <dbReference type="Proteomes" id="UP001429745"/>
    </source>
</evidence>
<protein>
    <submittedName>
        <fullName evidence="2">Uncharacterized protein</fullName>
    </submittedName>
</protein>